<evidence type="ECO:0000256" key="1">
    <source>
        <dbReference type="ARBA" id="ARBA00004196"/>
    </source>
</evidence>
<sequence length="311" mass="34711">MKKLILVLFTACLAVVLVACGSDQKADGKEDDKEGTRSYKMVNGKTVEIPKNPQRIVVTEYMGSLSALGIKPLGAASYVLKNPYLDAYKKGVEDIGEPASAEKVAELRPDLIIVAKEDEFEKMQKIAPTILIPYKAFDTIQDELTAIADIVGKQQEAKDWIADFEVTAEKARAKIKDAVGPDATFGLYEGNDKNLYVFADNWGRGGQVLYNALQLKAPEKIQKEVFTGEGYKQISIEVLPEFAADYMFIGQYIPEGSKNEEAIMQSSIWKDLPAYKAKRIFVMDFEQTFYYDPIAIKGQIDLFTDKILSQQ</sequence>
<proteinExistence type="inferred from homology"/>
<reference evidence="8 10" key="3">
    <citation type="submission" date="2020-03" db="EMBL/GenBank/DDBJ databases">
        <title>Soil Listeria distribution.</title>
        <authorList>
            <person name="Liao J."/>
            <person name="Wiedmann M."/>
        </authorList>
    </citation>
    <scope>NUCLEOTIDE SEQUENCE [LARGE SCALE GENOMIC DNA]</scope>
    <source>
        <strain evidence="8 10">FSL L7-1523</strain>
    </source>
</reference>
<dbReference type="PANTHER" id="PTHR30532">
    <property type="entry name" value="IRON III DICITRATE-BINDING PERIPLASMIC PROTEIN"/>
    <property type="match status" value="1"/>
</dbReference>
<dbReference type="Pfam" id="PF01497">
    <property type="entry name" value="Peripla_BP_2"/>
    <property type="match status" value="1"/>
</dbReference>
<dbReference type="PANTHER" id="PTHR30532:SF26">
    <property type="entry name" value="IRON(3+)-HYDROXAMATE-BINDING PROTEIN FHUD"/>
    <property type="match status" value="1"/>
</dbReference>
<dbReference type="EMBL" id="CP011102">
    <property type="protein sequence ID" value="AQY50753.1"/>
    <property type="molecule type" value="Genomic_DNA"/>
</dbReference>
<evidence type="ECO:0000256" key="5">
    <source>
        <dbReference type="SAM" id="SignalP"/>
    </source>
</evidence>
<evidence type="ECO:0000256" key="3">
    <source>
        <dbReference type="ARBA" id="ARBA00022448"/>
    </source>
</evidence>
<evidence type="ECO:0000313" key="8">
    <source>
        <dbReference type="EMBL" id="MBC1499495.1"/>
    </source>
</evidence>
<dbReference type="PROSITE" id="PS50983">
    <property type="entry name" value="FE_B12_PBP"/>
    <property type="match status" value="1"/>
</dbReference>
<protein>
    <submittedName>
        <fullName evidence="8">Iron-hydroxamate ABC transporter substrate-binding protein</fullName>
    </submittedName>
</protein>
<dbReference type="KEGG" id="lwi:UE46_06695"/>
<evidence type="ECO:0000313" key="7">
    <source>
        <dbReference type="EMBL" id="AQY50753.1"/>
    </source>
</evidence>
<dbReference type="Proteomes" id="UP000223060">
    <property type="component" value="Chromosome"/>
</dbReference>
<dbReference type="RefSeq" id="WP_036061330.1">
    <property type="nucleotide sequence ID" value="NZ_CP011102.1"/>
</dbReference>
<keyword evidence="3" id="KW-0813">Transport</keyword>
<dbReference type="InterPro" id="IPR002491">
    <property type="entry name" value="ABC_transptr_periplasmic_BD"/>
</dbReference>
<evidence type="ECO:0000256" key="4">
    <source>
        <dbReference type="ARBA" id="ARBA00022729"/>
    </source>
</evidence>
<dbReference type="GO" id="GO:0030288">
    <property type="term" value="C:outer membrane-bounded periplasmic space"/>
    <property type="evidence" value="ECO:0007669"/>
    <property type="project" value="TreeGrafter"/>
</dbReference>
<reference evidence="9" key="2">
    <citation type="submission" date="2015-03" db="EMBL/GenBank/DDBJ databases">
        <authorList>
            <person name="Ferrari E."/>
            <person name="Walter M.C."/>
            <person name="Huptas C."/>
            <person name="Scherer S."/>
            <person name="Mueller-Herbst S."/>
        </authorList>
    </citation>
    <scope>NUCLEOTIDE SEQUENCE [LARGE SCALE GENOMIC DNA]</scope>
    <source>
        <strain evidence="9">LWP01</strain>
    </source>
</reference>
<gene>
    <name evidence="8" type="ORF">HB943_02690</name>
    <name evidence="7" type="ORF">UE46_06695</name>
</gene>
<name>A0A1S7FTM8_9LIST</name>
<reference evidence="7" key="1">
    <citation type="submission" date="2015-03" db="EMBL/GenBank/DDBJ databases">
        <authorList>
            <person name="Murphy D."/>
        </authorList>
    </citation>
    <scope>NUCLEOTIDE SEQUENCE [LARGE SCALE GENOMIC DNA]</scope>
    <source>
        <strain evidence="7">WS 4560</strain>
    </source>
</reference>
<dbReference type="Gene3D" id="3.40.50.1980">
    <property type="entry name" value="Nitrogenase molybdenum iron protein domain"/>
    <property type="match status" value="2"/>
</dbReference>
<accession>A0A1S7FTM8</accession>
<dbReference type="SUPFAM" id="SSF53807">
    <property type="entry name" value="Helical backbone' metal receptor"/>
    <property type="match status" value="1"/>
</dbReference>
<evidence type="ECO:0000256" key="2">
    <source>
        <dbReference type="ARBA" id="ARBA00008814"/>
    </source>
</evidence>
<comment type="similarity">
    <text evidence="2">Belongs to the bacterial solute-binding protein 8 family.</text>
</comment>
<keyword evidence="9" id="KW-1185">Reference proteome</keyword>
<dbReference type="PROSITE" id="PS51257">
    <property type="entry name" value="PROKAR_LIPOPROTEIN"/>
    <property type="match status" value="1"/>
</dbReference>
<comment type="subcellular location">
    <subcellularLocation>
        <location evidence="1">Cell envelope</location>
    </subcellularLocation>
</comment>
<evidence type="ECO:0000313" key="9">
    <source>
        <dbReference type="Proteomes" id="UP000223060"/>
    </source>
</evidence>
<dbReference type="EMBL" id="JAARRL010000003">
    <property type="protein sequence ID" value="MBC1499495.1"/>
    <property type="molecule type" value="Genomic_DNA"/>
</dbReference>
<keyword evidence="4 5" id="KW-0732">Signal</keyword>
<feature type="signal peptide" evidence="5">
    <location>
        <begin position="1"/>
        <end position="19"/>
    </location>
</feature>
<dbReference type="GO" id="GO:1901678">
    <property type="term" value="P:iron coordination entity transport"/>
    <property type="evidence" value="ECO:0007669"/>
    <property type="project" value="UniProtKB-ARBA"/>
</dbReference>
<dbReference type="AlphaFoldDB" id="A0A1S7FTM8"/>
<evidence type="ECO:0000313" key="10">
    <source>
        <dbReference type="Proteomes" id="UP000564536"/>
    </source>
</evidence>
<dbReference type="InterPro" id="IPR051313">
    <property type="entry name" value="Bact_iron-sidero_bind"/>
</dbReference>
<dbReference type="CDD" id="cd01138">
    <property type="entry name" value="FeuA"/>
    <property type="match status" value="1"/>
</dbReference>
<feature type="domain" description="Fe/B12 periplasmic-binding" evidence="6">
    <location>
        <begin position="55"/>
        <end position="311"/>
    </location>
</feature>
<feature type="chain" id="PRO_5044566017" evidence="5">
    <location>
        <begin position="20"/>
        <end position="311"/>
    </location>
</feature>
<evidence type="ECO:0000259" key="6">
    <source>
        <dbReference type="PROSITE" id="PS50983"/>
    </source>
</evidence>
<dbReference type="Proteomes" id="UP000564536">
    <property type="component" value="Unassembled WGS sequence"/>
</dbReference>
<organism evidence="7 9">
    <name type="scientific">Listeria weihenstephanensis</name>
    <dbReference type="NCBI Taxonomy" id="1006155"/>
    <lineage>
        <taxon>Bacteria</taxon>
        <taxon>Bacillati</taxon>
        <taxon>Bacillota</taxon>
        <taxon>Bacilli</taxon>
        <taxon>Bacillales</taxon>
        <taxon>Listeriaceae</taxon>
        <taxon>Listeria</taxon>
    </lineage>
</organism>